<feature type="domain" description="HicB-like antitoxin of toxin-antitoxin system" evidence="1">
    <location>
        <begin position="5"/>
        <end position="63"/>
    </location>
</feature>
<proteinExistence type="predicted"/>
<evidence type="ECO:0000313" key="2">
    <source>
        <dbReference type="EMBL" id="MBM6774526.1"/>
    </source>
</evidence>
<dbReference type="SUPFAM" id="SSF143100">
    <property type="entry name" value="TTHA1013/TTHA0281-like"/>
    <property type="match status" value="1"/>
</dbReference>
<dbReference type="EMBL" id="JACSNQ010000003">
    <property type="protein sequence ID" value="MBM6774526.1"/>
    <property type="molecule type" value="Genomic_DNA"/>
</dbReference>
<organism evidence="2 3">
    <name type="scientific">Olsenella profusa</name>
    <dbReference type="NCBI Taxonomy" id="138595"/>
    <lineage>
        <taxon>Bacteria</taxon>
        <taxon>Bacillati</taxon>
        <taxon>Actinomycetota</taxon>
        <taxon>Coriobacteriia</taxon>
        <taxon>Coriobacteriales</taxon>
        <taxon>Atopobiaceae</taxon>
        <taxon>Olsenella</taxon>
    </lineage>
</organism>
<keyword evidence="3" id="KW-1185">Reference proteome</keyword>
<comment type="caution">
    <text evidence="2">The sequence shown here is derived from an EMBL/GenBank/DDBJ whole genome shotgun (WGS) entry which is preliminary data.</text>
</comment>
<evidence type="ECO:0000259" key="1">
    <source>
        <dbReference type="Pfam" id="PF15919"/>
    </source>
</evidence>
<dbReference type="RefSeq" id="WP_204792872.1">
    <property type="nucleotide sequence ID" value="NZ_JACSNQ010000003.1"/>
</dbReference>
<dbReference type="Gene3D" id="3.30.160.250">
    <property type="match status" value="1"/>
</dbReference>
<gene>
    <name evidence="2" type="ORF">H9X80_03065</name>
</gene>
<evidence type="ECO:0000313" key="3">
    <source>
        <dbReference type="Proteomes" id="UP000712527"/>
    </source>
</evidence>
<name>A0ABS2F0M5_9ACTN</name>
<dbReference type="InterPro" id="IPR031807">
    <property type="entry name" value="HicB-like"/>
</dbReference>
<dbReference type="InterPro" id="IPR035069">
    <property type="entry name" value="TTHA1013/TTHA0281-like"/>
</dbReference>
<reference evidence="2 3" key="1">
    <citation type="journal article" date="2021" name="Sci. Rep.">
        <title>The distribution of antibiotic resistance genes in chicken gut microbiota commensals.</title>
        <authorList>
            <person name="Juricova H."/>
            <person name="Matiasovicova J."/>
            <person name="Kubasova T."/>
            <person name="Cejkova D."/>
            <person name="Rychlik I."/>
        </authorList>
    </citation>
    <scope>NUCLEOTIDE SEQUENCE [LARGE SCALE GENOMIC DNA]</scope>
    <source>
        <strain evidence="2 3">An794</strain>
    </source>
</reference>
<protein>
    <submittedName>
        <fullName evidence="2">Type II toxin-antitoxin system HicB family antitoxin</fullName>
    </submittedName>
</protein>
<accession>A0ABS2F0M5</accession>
<dbReference type="Proteomes" id="UP000712527">
    <property type="component" value="Unassembled WGS sequence"/>
</dbReference>
<dbReference type="Pfam" id="PF15919">
    <property type="entry name" value="HicB_lk_antitox"/>
    <property type="match status" value="1"/>
</dbReference>
<sequence length="76" mass="8477">MRVSYPGCFERNELGGYSVWFPDLPECHTDGDDLEDAANMAAEALELAVESYLDNGRRLLSWRPVSQGGEEAPCLR</sequence>